<evidence type="ECO:0000256" key="2">
    <source>
        <dbReference type="ARBA" id="ARBA00023172"/>
    </source>
</evidence>
<keyword evidence="1" id="KW-0238">DNA-binding</keyword>
<dbReference type="InterPro" id="IPR013762">
    <property type="entry name" value="Integrase-like_cat_sf"/>
</dbReference>
<dbReference type="InterPro" id="IPR002104">
    <property type="entry name" value="Integrase_catalytic"/>
</dbReference>
<dbReference type="Gene3D" id="1.10.443.10">
    <property type="entry name" value="Intergrase catalytic core"/>
    <property type="match status" value="1"/>
</dbReference>
<name>A0ABR6YMT3_9BURK</name>
<dbReference type="InterPro" id="IPR010998">
    <property type="entry name" value="Integrase_recombinase_N"/>
</dbReference>
<organism evidence="4 5">
    <name type="scientific">Undibacterium griseum</name>
    <dbReference type="NCBI Taxonomy" id="2762295"/>
    <lineage>
        <taxon>Bacteria</taxon>
        <taxon>Pseudomonadati</taxon>
        <taxon>Pseudomonadota</taxon>
        <taxon>Betaproteobacteria</taxon>
        <taxon>Burkholderiales</taxon>
        <taxon>Oxalobacteraceae</taxon>
        <taxon>Undibacterium</taxon>
    </lineage>
</organism>
<dbReference type="InterPro" id="IPR052925">
    <property type="entry name" value="Phage_Integrase-like_Recomb"/>
</dbReference>
<gene>
    <name evidence="4" type="ORF">H8K27_08265</name>
</gene>
<dbReference type="Gene3D" id="1.10.150.130">
    <property type="match status" value="1"/>
</dbReference>
<evidence type="ECO:0000313" key="4">
    <source>
        <dbReference type="EMBL" id="MBC3885118.1"/>
    </source>
</evidence>
<dbReference type="InterPro" id="IPR011010">
    <property type="entry name" value="DNA_brk_join_enz"/>
</dbReference>
<dbReference type="Pfam" id="PF00589">
    <property type="entry name" value="Phage_integrase"/>
    <property type="match status" value="1"/>
</dbReference>
<evidence type="ECO:0000259" key="3">
    <source>
        <dbReference type="PROSITE" id="PS51898"/>
    </source>
</evidence>
<evidence type="ECO:0000313" key="5">
    <source>
        <dbReference type="Proteomes" id="UP000613113"/>
    </source>
</evidence>
<feature type="domain" description="Tyr recombinase" evidence="3">
    <location>
        <begin position="99"/>
        <end position="309"/>
    </location>
</feature>
<dbReference type="PROSITE" id="PS51898">
    <property type="entry name" value="TYR_RECOMBINASE"/>
    <property type="match status" value="1"/>
</dbReference>
<keyword evidence="2" id="KW-0233">DNA recombination</keyword>
<dbReference type="RefSeq" id="WP_186862657.1">
    <property type="nucleotide sequence ID" value="NZ_JACOGC010000002.1"/>
</dbReference>
<dbReference type="SUPFAM" id="SSF56349">
    <property type="entry name" value="DNA breaking-rejoining enzymes"/>
    <property type="match status" value="1"/>
</dbReference>
<reference evidence="4 5" key="1">
    <citation type="submission" date="2020-08" db="EMBL/GenBank/DDBJ databases">
        <title>Novel species isolated from subtropical streams in China.</title>
        <authorList>
            <person name="Lu H."/>
        </authorList>
    </citation>
    <scope>NUCLEOTIDE SEQUENCE [LARGE SCALE GENOMIC DNA]</scope>
    <source>
        <strain evidence="4 5">FT31W</strain>
    </source>
</reference>
<accession>A0ABR6YMT3</accession>
<dbReference type="CDD" id="cd00799">
    <property type="entry name" value="INT_Cre_C"/>
    <property type="match status" value="1"/>
</dbReference>
<evidence type="ECO:0000256" key="1">
    <source>
        <dbReference type="ARBA" id="ARBA00023125"/>
    </source>
</evidence>
<keyword evidence="5" id="KW-1185">Reference proteome</keyword>
<dbReference type="PANTHER" id="PTHR34605">
    <property type="entry name" value="PHAGE_INTEGRASE DOMAIN-CONTAINING PROTEIN"/>
    <property type="match status" value="1"/>
</dbReference>
<dbReference type="SUPFAM" id="SSF47823">
    <property type="entry name" value="lambda integrase-like, N-terminal domain"/>
    <property type="match status" value="1"/>
</dbReference>
<comment type="caution">
    <text evidence="4">The sequence shown here is derived from an EMBL/GenBank/DDBJ whole genome shotgun (WGS) entry which is preliminary data.</text>
</comment>
<dbReference type="PANTHER" id="PTHR34605:SF3">
    <property type="entry name" value="P CELL-TYPE AGGLUTINATION PROTEIN MAP4-LIKE-RELATED"/>
    <property type="match status" value="1"/>
</dbReference>
<dbReference type="Proteomes" id="UP000613113">
    <property type="component" value="Unassembled WGS sequence"/>
</dbReference>
<sequence>MNKLDQYVHAATRDNTRSSYQSAVRHFEVEWGGFLPATADSVARYLADHAESLSINTLRQRLAALAQWHIAQGFPDPTKAPIVRKVFRGIQALHPAQEKRAKPLQMEQLTRVVDWLDQAIETSHLTGKRADELRHVRNKAILLLGFWRGFRGDELTRMRIEHVDVVSGEGMSCYFPQTKADRQFKGSSFKVPALSQLCPVSAYLDWIELADLKAGPVFRAIDRWGHVSQDGLHADSLIPLLRSLFHHAGIESPTQYSAHSLRRGFANWATANGWDIKTLMEYVGWKNVQSAMRYVEGADPFARLRIETSLTEQAAMPACKILRSTP</sequence>
<dbReference type="EMBL" id="JACOGC010000002">
    <property type="protein sequence ID" value="MBC3885118.1"/>
    <property type="molecule type" value="Genomic_DNA"/>
</dbReference>
<protein>
    <submittedName>
        <fullName evidence="4">Site-specific integrase</fullName>
    </submittedName>
</protein>
<proteinExistence type="predicted"/>